<dbReference type="EMBL" id="AK000838">
    <property type="protein sequence ID" value="BAA91395.1"/>
    <property type="molecule type" value="mRNA"/>
</dbReference>
<evidence type="ECO:0000313" key="1">
    <source>
        <dbReference type="EMBL" id="BAA91395.1"/>
    </source>
</evidence>
<sequence length="140" mass="15729">MPGYGSHFKPLPQGHAIESISKSMFLALKCLRPLRISLPGGRWGNICHVKEQVLSVPGLEKDLRLRSGQSGIYFASPKYPAQSGKKKKLLLPSSSWQLDIKNKNIRSWTPVLSSCPSLTCWLKLPPWRPYLSLWTVTVDT</sequence>
<proteinExistence type="evidence at transcript level"/>
<name>Q9NWI5_HUMAN</name>
<reference evidence="1" key="1">
    <citation type="submission" date="2000-02" db="EMBL/GenBank/DDBJ databases">
        <title>NEDO human cDNA sequencing project.</title>
        <authorList>
            <person name="Tanigami A."/>
            <person name="Fujiwara T."/>
            <person name="Ono T."/>
            <person name="Yamada K."/>
            <person name="Fujii Y."/>
            <person name="Ozaki K."/>
            <person name="Hirao M."/>
            <person name="Ohmori Y."/>
            <person name="Ota T."/>
            <person name="Suzuki Y."/>
            <person name="Obayashi M."/>
            <person name="Nishi T."/>
            <person name="Shibahara T."/>
            <person name="Tanaka T."/>
            <person name="Nakamura Y."/>
            <person name="Isogai T."/>
            <person name="Sugano S."/>
        </authorList>
    </citation>
    <scope>NUCLEOTIDE SEQUENCE</scope>
    <source>
        <tissue evidence="1">Adipose tissue</tissue>
    </source>
</reference>
<accession>Q9NWI5</accession>
<organism evidence="1">
    <name type="scientific">Homo sapiens</name>
    <name type="common">Human</name>
    <dbReference type="NCBI Taxonomy" id="9606"/>
    <lineage>
        <taxon>Eukaryota</taxon>
        <taxon>Metazoa</taxon>
        <taxon>Chordata</taxon>
        <taxon>Craniata</taxon>
        <taxon>Vertebrata</taxon>
        <taxon>Euteleostomi</taxon>
        <taxon>Mammalia</taxon>
        <taxon>Eutheria</taxon>
        <taxon>Euarchontoglires</taxon>
        <taxon>Primates</taxon>
        <taxon>Haplorrhini</taxon>
        <taxon>Catarrhini</taxon>
        <taxon>Hominidae</taxon>
        <taxon>Homo</taxon>
    </lineage>
</organism>
<protein>
    <submittedName>
        <fullName evidence="1">cDNA FLJ20831 fis, clone ADKA03080</fullName>
    </submittedName>
</protein>
<dbReference type="AlphaFoldDB" id="Q9NWI5"/>